<dbReference type="InterPro" id="IPR006594">
    <property type="entry name" value="LisH"/>
</dbReference>
<dbReference type="OrthoDB" id="546434at2759"/>
<dbReference type="Gene3D" id="1.10.840.10">
    <property type="entry name" value="Ras guanine-nucleotide exchange factors catalytic domain"/>
    <property type="match status" value="1"/>
</dbReference>
<evidence type="ECO:0000256" key="3">
    <source>
        <dbReference type="SAM" id="MobiDB-lite"/>
    </source>
</evidence>
<dbReference type="Gene3D" id="1.20.870.10">
    <property type="entry name" value="Son of sevenless (SoS) protein Chain: S domain 1"/>
    <property type="match status" value="1"/>
</dbReference>
<dbReference type="AlphaFoldDB" id="A0A1J4K147"/>
<dbReference type="PANTHER" id="PTHR23113:SF365">
    <property type="entry name" value="RAS-GEF DOMAIN-CONTAINING PROTEIN"/>
    <property type="match status" value="1"/>
</dbReference>
<feature type="region of interest" description="Disordered" evidence="3">
    <location>
        <begin position="1"/>
        <end position="27"/>
    </location>
</feature>
<keyword evidence="1 2" id="KW-0344">Guanine-nucleotide releasing factor</keyword>
<dbReference type="GO" id="GO:0007264">
    <property type="term" value="P:small GTPase-mediated signal transduction"/>
    <property type="evidence" value="ECO:0007669"/>
    <property type="project" value="InterPro"/>
</dbReference>
<dbReference type="InterPro" id="IPR036964">
    <property type="entry name" value="RASGEF_cat_dom_sf"/>
</dbReference>
<dbReference type="InterPro" id="IPR000651">
    <property type="entry name" value="Ras-like_Gua-exchang_fac_N"/>
</dbReference>
<evidence type="ECO:0000256" key="1">
    <source>
        <dbReference type="ARBA" id="ARBA00022658"/>
    </source>
</evidence>
<keyword evidence="7" id="KW-1185">Reference proteome</keyword>
<organism evidence="6 7">
    <name type="scientific">Tritrichomonas foetus</name>
    <dbReference type="NCBI Taxonomy" id="1144522"/>
    <lineage>
        <taxon>Eukaryota</taxon>
        <taxon>Metamonada</taxon>
        <taxon>Parabasalia</taxon>
        <taxon>Tritrichomonadida</taxon>
        <taxon>Tritrichomonadidae</taxon>
        <taxon>Tritrichomonas</taxon>
    </lineage>
</organism>
<evidence type="ECO:0000256" key="2">
    <source>
        <dbReference type="PROSITE-ProRule" id="PRU00168"/>
    </source>
</evidence>
<dbReference type="Pfam" id="PF00618">
    <property type="entry name" value="RasGEF_N"/>
    <property type="match status" value="1"/>
</dbReference>
<dbReference type="SMART" id="SM00667">
    <property type="entry name" value="LisH"/>
    <property type="match status" value="1"/>
</dbReference>
<dbReference type="PANTHER" id="PTHR23113">
    <property type="entry name" value="GUANINE NUCLEOTIDE EXCHANGE FACTOR"/>
    <property type="match status" value="1"/>
</dbReference>
<dbReference type="Proteomes" id="UP000179807">
    <property type="component" value="Unassembled WGS sequence"/>
</dbReference>
<reference evidence="6" key="1">
    <citation type="submission" date="2016-10" db="EMBL/GenBank/DDBJ databases">
        <authorList>
            <person name="Benchimol M."/>
            <person name="Almeida L.G."/>
            <person name="Vasconcelos A.T."/>
            <person name="Perreira-Neves A."/>
            <person name="Rosa I.A."/>
            <person name="Tasca T."/>
            <person name="Bogo M.R."/>
            <person name="de Souza W."/>
        </authorList>
    </citation>
    <scope>NUCLEOTIDE SEQUENCE [LARGE SCALE GENOMIC DNA]</scope>
    <source>
        <strain evidence="6">K</strain>
    </source>
</reference>
<dbReference type="PROSITE" id="PS50212">
    <property type="entry name" value="RASGEF_NTER"/>
    <property type="match status" value="1"/>
</dbReference>
<feature type="domain" description="N-terminal Ras-GEF" evidence="5">
    <location>
        <begin position="190"/>
        <end position="320"/>
    </location>
</feature>
<accession>A0A1J4K147</accession>
<dbReference type="RefSeq" id="XP_068356604.1">
    <property type="nucleotide sequence ID" value="XM_068493265.1"/>
</dbReference>
<feature type="domain" description="Ras-GEF" evidence="4">
    <location>
        <begin position="353"/>
        <end position="591"/>
    </location>
</feature>
<dbReference type="InterPro" id="IPR008937">
    <property type="entry name" value="Ras-like_GEF"/>
</dbReference>
<protein>
    <submittedName>
        <fullName evidence="6">RasGEF domain containing protein</fullName>
    </submittedName>
</protein>
<sequence>MTTPPHHSLITQSSFVDDTPLHNTSPEELTEQRSQWLAQLLEENPQLLALRERVLPWTGGYSFANVVHTDTTAVLSHVNRHKILELIYQHLNAIGMHQTAEILKDECGHEFQMSDQHWDKTDLLILVSLGVLPREDPWKIAPDPHHRFVEELLEEDFFASSYVEDPNLLYLELHDPNLNAVYKEKSTERNLHTLKEASLKRLIVYLATSTSDQLSDDDLNQFFLTLHSVTSSHHFLEHLMYLFDFDRSTHQEIDLDFNRNSTRLVIVNLIKKWVNYHGTFIGNKTIKAIARFLRRIIDDKECSNLHPFASQLLVSIPKLRPGPPTPRKSPVVTPEIPNAQIIFQPNLRIIDPHPMEVARQITLIFHTAFKAVHSREFIIASRDHCISHQTPTLAEFTDFGKRLTLLVLELIATTTTNDPEKVIPGIIEIASCLDTLNNFEALSCFVRALRRDEILQLNIMQQPNIREKLDLLYKRCGDDPTSKQKYLEDVNTLFSKWEACIPNIKTELDIESKHLKVEKSKTSPSFINGLINWEQIWSNSGRTLVFYRFQFQCPYNFWTIPQIKKAIEKGPTLTEQQVNEKLTNLRRTKTK</sequence>
<dbReference type="GO" id="GO:0005085">
    <property type="term" value="F:guanyl-nucleotide exchange factor activity"/>
    <property type="evidence" value="ECO:0007669"/>
    <property type="project" value="UniProtKB-KW"/>
</dbReference>
<evidence type="ECO:0000313" key="7">
    <source>
        <dbReference type="Proteomes" id="UP000179807"/>
    </source>
</evidence>
<name>A0A1J4K147_9EUKA</name>
<dbReference type="PROSITE" id="PS50896">
    <property type="entry name" value="LISH"/>
    <property type="match status" value="1"/>
</dbReference>
<dbReference type="VEuPathDB" id="TrichDB:TRFO_06729"/>
<comment type="caution">
    <text evidence="6">The sequence shown here is derived from an EMBL/GenBank/DDBJ whole genome shotgun (WGS) entry which is preliminary data.</text>
</comment>
<gene>
    <name evidence="6" type="ORF">TRFO_06729</name>
</gene>
<dbReference type="PROSITE" id="PS50009">
    <property type="entry name" value="RASGEF_CAT"/>
    <property type="match status" value="1"/>
</dbReference>
<evidence type="ECO:0000259" key="5">
    <source>
        <dbReference type="PROSITE" id="PS50212"/>
    </source>
</evidence>
<dbReference type="GeneID" id="94827969"/>
<dbReference type="EMBL" id="MLAK01000827">
    <property type="protein sequence ID" value="OHT03468.1"/>
    <property type="molecule type" value="Genomic_DNA"/>
</dbReference>
<proteinExistence type="predicted"/>
<dbReference type="InterPro" id="IPR001895">
    <property type="entry name" value="RASGEF_cat_dom"/>
</dbReference>
<dbReference type="Pfam" id="PF00617">
    <property type="entry name" value="RasGEF"/>
    <property type="match status" value="1"/>
</dbReference>
<evidence type="ECO:0000313" key="6">
    <source>
        <dbReference type="EMBL" id="OHT03468.1"/>
    </source>
</evidence>
<dbReference type="SUPFAM" id="SSF48366">
    <property type="entry name" value="Ras GEF"/>
    <property type="match status" value="1"/>
</dbReference>
<dbReference type="InterPro" id="IPR023578">
    <property type="entry name" value="Ras_GEF_dom_sf"/>
</dbReference>
<evidence type="ECO:0000259" key="4">
    <source>
        <dbReference type="PROSITE" id="PS50009"/>
    </source>
</evidence>